<reference evidence="2 3" key="1">
    <citation type="submission" date="2024-01" db="EMBL/GenBank/DDBJ databases">
        <title>The complete chloroplast genome sequence of Lithospermum erythrorhizon: insights into the phylogenetic relationship among Boraginaceae species and the maternal lineages of purple gromwells.</title>
        <authorList>
            <person name="Okada T."/>
            <person name="Watanabe K."/>
        </authorList>
    </citation>
    <scope>NUCLEOTIDE SEQUENCE [LARGE SCALE GENOMIC DNA]</scope>
</reference>
<evidence type="ECO:0000313" key="3">
    <source>
        <dbReference type="Proteomes" id="UP001454036"/>
    </source>
</evidence>
<dbReference type="Proteomes" id="UP001454036">
    <property type="component" value="Unassembled WGS sequence"/>
</dbReference>
<dbReference type="Pfam" id="PF07727">
    <property type="entry name" value="RVT_2"/>
    <property type="match status" value="1"/>
</dbReference>
<protein>
    <recommendedName>
        <fullName evidence="1">Reverse transcriptase Ty1/copia-type domain-containing protein</fullName>
    </recommendedName>
</protein>
<accession>A0AAV3QW28</accession>
<dbReference type="EMBL" id="BAABME010006253">
    <property type="protein sequence ID" value="GAA0167859.1"/>
    <property type="molecule type" value="Genomic_DNA"/>
</dbReference>
<evidence type="ECO:0000313" key="2">
    <source>
        <dbReference type="EMBL" id="GAA0167859.1"/>
    </source>
</evidence>
<name>A0AAV3QW28_LITER</name>
<organism evidence="2 3">
    <name type="scientific">Lithospermum erythrorhizon</name>
    <name type="common">Purple gromwell</name>
    <name type="synonym">Lithospermum officinale var. erythrorhizon</name>
    <dbReference type="NCBI Taxonomy" id="34254"/>
    <lineage>
        <taxon>Eukaryota</taxon>
        <taxon>Viridiplantae</taxon>
        <taxon>Streptophyta</taxon>
        <taxon>Embryophyta</taxon>
        <taxon>Tracheophyta</taxon>
        <taxon>Spermatophyta</taxon>
        <taxon>Magnoliopsida</taxon>
        <taxon>eudicotyledons</taxon>
        <taxon>Gunneridae</taxon>
        <taxon>Pentapetalae</taxon>
        <taxon>asterids</taxon>
        <taxon>lamiids</taxon>
        <taxon>Boraginales</taxon>
        <taxon>Boraginaceae</taxon>
        <taxon>Boraginoideae</taxon>
        <taxon>Lithospermeae</taxon>
        <taxon>Lithospermum</taxon>
    </lineage>
</organism>
<feature type="domain" description="Reverse transcriptase Ty1/copia-type" evidence="1">
    <location>
        <begin position="55"/>
        <end position="105"/>
    </location>
</feature>
<evidence type="ECO:0000259" key="1">
    <source>
        <dbReference type="Pfam" id="PF07727"/>
    </source>
</evidence>
<dbReference type="InterPro" id="IPR013103">
    <property type="entry name" value="RVT_2"/>
</dbReference>
<proteinExistence type="predicted"/>
<keyword evidence="3" id="KW-1185">Reference proteome</keyword>
<comment type="caution">
    <text evidence="2">The sequence shown here is derived from an EMBL/GenBank/DDBJ whole genome shotgun (WGS) entry which is preliminary data.</text>
</comment>
<sequence>MIAFLKSVDSKAWKYILRGWTHPNQVAADSERQNSVSLSIAEAKYIAAGSAWFMDAHHPEYVYKLKKAFYGLKQAPRAWYERLTVFLLKNAYIRGSVDSKLFIRKE</sequence>
<gene>
    <name evidence="2" type="ORF">LIER_22702</name>
</gene>
<dbReference type="AlphaFoldDB" id="A0AAV3QW28"/>